<protein>
    <submittedName>
        <fullName evidence="1">Uncharacterized protein</fullName>
    </submittedName>
</protein>
<dbReference type="EMBL" id="CP039351">
    <property type="protein sequence ID" value="QCD99953.1"/>
    <property type="molecule type" value="Genomic_DNA"/>
</dbReference>
<sequence>MDEKVIESFTDVEVKSLDLYSANEEESKLTRKESSHLENLDLASQPPIPALKRQSHYMVLENKKIPAKMLKKNIKIEKKKNGNFPKLASMDSSLSVTARTTLGMLTTYHFVHNQSTPLTYQHISPLTDTYIGQG</sequence>
<keyword evidence="2" id="KW-1185">Reference proteome</keyword>
<dbReference type="Proteomes" id="UP000501690">
    <property type="component" value="Linkage Group LG7"/>
</dbReference>
<organism evidence="1 2">
    <name type="scientific">Vigna unguiculata</name>
    <name type="common">Cowpea</name>
    <dbReference type="NCBI Taxonomy" id="3917"/>
    <lineage>
        <taxon>Eukaryota</taxon>
        <taxon>Viridiplantae</taxon>
        <taxon>Streptophyta</taxon>
        <taxon>Embryophyta</taxon>
        <taxon>Tracheophyta</taxon>
        <taxon>Spermatophyta</taxon>
        <taxon>Magnoliopsida</taxon>
        <taxon>eudicotyledons</taxon>
        <taxon>Gunneridae</taxon>
        <taxon>Pentapetalae</taxon>
        <taxon>rosids</taxon>
        <taxon>fabids</taxon>
        <taxon>Fabales</taxon>
        <taxon>Fabaceae</taxon>
        <taxon>Papilionoideae</taxon>
        <taxon>50 kb inversion clade</taxon>
        <taxon>NPAAA clade</taxon>
        <taxon>indigoferoid/millettioid clade</taxon>
        <taxon>Phaseoleae</taxon>
        <taxon>Vigna</taxon>
    </lineage>
</organism>
<gene>
    <name evidence="1" type="ORF">DEO72_LG7g1240</name>
</gene>
<evidence type="ECO:0000313" key="2">
    <source>
        <dbReference type="Proteomes" id="UP000501690"/>
    </source>
</evidence>
<dbReference type="AlphaFoldDB" id="A0A4D6MGN7"/>
<accession>A0A4D6MGN7</accession>
<evidence type="ECO:0000313" key="1">
    <source>
        <dbReference type="EMBL" id="QCD99953.1"/>
    </source>
</evidence>
<reference evidence="1 2" key="1">
    <citation type="submission" date="2019-04" db="EMBL/GenBank/DDBJ databases">
        <title>An improved genome assembly and genetic linkage map for asparagus bean, Vigna unguiculata ssp. sesquipedialis.</title>
        <authorList>
            <person name="Xia Q."/>
            <person name="Zhang R."/>
            <person name="Dong Y."/>
        </authorList>
    </citation>
    <scope>NUCLEOTIDE SEQUENCE [LARGE SCALE GENOMIC DNA]</scope>
    <source>
        <tissue evidence="1">Leaf</tissue>
    </source>
</reference>
<proteinExistence type="predicted"/>
<name>A0A4D6MGN7_VIGUN</name>